<name>A0ABT3RE07_9BACT</name>
<keyword evidence="3" id="KW-1185">Reference proteome</keyword>
<organism evidence="2 3">
    <name type="scientific">Pontibacter anaerobius</name>
    <dbReference type="NCBI Taxonomy" id="2993940"/>
    <lineage>
        <taxon>Bacteria</taxon>
        <taxon>Pseudomonadati</taxon>
        <taxon>Bacteroidota</taxon>
        <taxon>Cytophagia</taxon>
        <taxon>Cytophagales</taxon>
        <taxon>Hymenobacteraceae</taxon>
        <taxon>Pontibacter</taxon>
    </lineage>
</organism>
<evidence type="ECO:0000313" key="3">
    <source>
        <dbReference type="Proteomes" id="UP001207228"/>
    </source>
</evidence>
<keyword evidence="1" id="KW-0472">Membrane</keyword>
<evidence type="ECO:0008006" key="4">
    <source>
        <dbReference type="Google" id="ProtNLM"/>
    </source>
</evidence>
<evidence type="ECO:0000256" key="1">
    <source>
        <dbReference type="SAM" id="Phobius"/>
    </source>
</evidence>
<protein>
    <recommendedName>
        <fullName evidence="4">PH domain-containing protein</fullName>
    </recommendedName>
</protein>
<comment type="caution">
    <text evidence="2">The sequence shown here is derived from an EMBL/GenBank/DDBJ whole genome shotgun (WGS) entry which is preliminary data.</text>
</comment>
<sequence length="158" mass="18726">MQDISFRLFEGAYTIKPRAEQRMLLLAAAAMALQVGLLLYLLVSKAFATELVVVFLLNLFVPAYFIFSIWLDHRPQYRRHLTLSSDGVRYRTRFMRPEHEFEWNEIDLVRLKLFKVIFILKNEEVHEVSLERIQHDGVLQQVKEQLLQMARLKGLEIH</sequence>
<proteinExistence type="predicted"/>
<gene>
    <name evidence="2" type="ORF">OO017_06765</name>
</gene>
<feature type="transmembrane region" description="Helical" evidence="1">
    <location>
        <begin position="23"/>
        <end position="43"/>
    </location>
</feature>
<reference evidence="2 3" key="1">
    <citation type="submission" date="2022-11" db="EMBL/GenBank/DDBJ databases">
        <title>The characterization of three novel Bacteroidetes species and genomic analysis of their roles in tidal elemental geochemical cycles.</title>
        <authorList>
            <person name="Ma K.-J."/>
        </authorList>
    </citation>
    <scope>NUCLEOTIDE SEQUENCE [LARGE SCALE GENOMIC DNA]</scope>
    <source>
        <strain evidence="2 3">M82</strain>
    </source>
</reference>
<dbReference type="Proteomes" id="UP001207228">
    <property type="component" value="Unassembled WGS sequence"/>
</dbReference>
<accession>A0ABT3RE07</accession>
<feature type="transmembrane region" description="Helical" evidence="1">
    <location>
        <begin position="49"/>
        <end position="71"/>
    </location>
</feature>
<evidence type="ECO:0000313" key="2">
    <source>
        <dbReference type="EMBL" id="MCX2739641.1"/>
    </source>
</evidence>
<keyword evidence="1" id="KW-1133">Transmembrane helix</keyword>
<dbReference type="RefSeq" id="WP_266051703.1">
    <property type="nucleotide sequence ID" value="NZ_JAPFQO010000003.1"/>
</dbReference>
<keyword evidence="1" id="KW-0812">Transmembrane</keyword>
<dbReference type="EMBL" id="JAPFQO010000003">
    <property type="protein sequence ID" value="MCX2739641.1"/>
    <property type="molecule type" value="Genomic_DNA"/>
</dbReference>